<gene>
    <name evidence="2" type="ORF">STCU_06695</name>
</gene>
<evidence type="ECO:0000256" key="1">
    <source>
        <dbReference type="SAM" id="SignalP"/>
    </source>
</evidence>
<organism evidence="2 3">
    <name type="scientific">Strigomonas culicis</name>
    <dbReference type="NCBI Taxonomy" id="28005"/>
    <lineage>
        <taxon>Eukaryota</taxon>
        <taxon>Discoba</taxon>
        <taxon>Euglenozoa</taxon>
        <taxon>Kinetoplastea</taxon>
        <taxon>Metakinetoplastina</taxon>
        <taxon>Trypanosomatida</taxon>
        <taxon>Trypanosomatidae</taxon>
        <taxon>Strigomonadinae</taxon>
        <taxon>Strigomonas</taxon>
    </lineage>
</organism>
<dbReference type="AlphaFoldDB" id="S9U9F5"/>
<evidence type="ECO:0008006" key="4">
    <source>
        <dbReference type="Google" id="ProtNLM"/>
    </source>
</evidence>
<dbReference type="PANTHER" id="PTHR13077:SF6">
    <property type="entry name" value="SELENOPROTEIN F"/>
    <property type="match status" value="1"/>
</dbReference>
<accession>S9U9F5</accession>
<protein>
    <recommendedName>
        <fullName evidence="4">Selenoprotein F/M domain-containing protein</fullName>
    </recommendedName>
</protein>
<dbReference type="Proteomes" id="UP000015354">
    <property type="component" value="Unassembled WGS sequence"/>
</dbReference>
<dbReference type="InterPro" id="IPR039992">
    <property type="entry name" value="Sep15_SelM"/>
</dbReference>
<comment type="caution">
    <text evidence="2">The sequence shown here is derived from an EMBL/GenBank/DDBJ whole genome shotgun (WGS) entry which is preliminary data.</text>
</comment>
<evidence type="ECO:0000313" key="2">
    <source>
        <dbReference type="EMBL" id="EPY25548.1"/>
    </source>
</evidence>
<sequence length="177" mass="20409">MQNSPLLLSTAVLLTLFLSSLQFTVAAPLTPQECEALGFESSEVQCQFCDLLQQHTRSDQLYDECKSCCVERTIELTSPANVQYVWAHFTVENPSYYVENKFLGNTLYDFIEQYKNQPYYSQVRFTDSTEPTPRLILWTADMSKSLEVRVRGWSPETMDQFLREKLTLVTNETTASE</sequence>
<dbReference type="PANTHER" id="PTHR13077">
    <property type="entry name" value="SELENOPROTEIN F"/>
    <property type="match status" value="1"/>
</dbReference>
<dbReference type="OrthoDB" id="1910009at2759"/>
<evidence type="ECO:0000313" key="3">
    <source>
        <dbReference type="Proteomes" id="UP000015354"/>
    </source>
</evidence>
<feature type="signal peptide" evidence="1">
    <location>
        <begin position="1"/>
        <end position="26"/>
    </location>
</feature>
<feature type="chain" id="PRO_5004557828" description="Selenoprotein F/M domain-containing protein" evidence="1">
    <location>
        <begin position="27"/>
        <end position="177"/>
    </location>
</feature>
<keyword evidence="1" id="KW-0732">Signal</keyword>
<dbReference type="GO" id="GO:0005788">
    <property type="term" value="C:endoplasmic reticulum lumen"/>
    <property type="evidence" value="ECO:0007669"/>
    <property type="project" value="TreeGrafter"/>
</dbReference>
<keyword evidence="3" id="KW-1185">Reference proteome</keyword>
<reference evidence="2 3" key="1">
    <citation type="journal article" date="2013" name="PLoS ONE">
        <title>Predicting the Proteins of Angomonas deanei, Strigomonas culicis and Their Respective Endosymbionts Reveals New Aspects of the Trypanosomatidae Family.</title>
        <authorList>
            <person name="Motta M.C."/>
            <person name="Martins A.C."/>
            <person name="de Souza S.S."/>
            <person name="Catta-Preta C.M."/>
            <person name="Silva R."/>
            <person name="Klein C.C."/>
            <person name="de Almeida L.G."/>
            <person name="de Lima Cunha O."/>
            <person name="Ciapina L.P."/>
            <person name="Brocchi M."/>
            <person name="Colabardini A.C."/>
            <person name="de Araujo Lima B."/>
            <person name="Machado C.R."/>
            <person name="de Almeida Soares C.M."/>
            <person name="Probst C.M."/>
            <person name="de Menezes C.B."/>
            <person name="Thompson C.E."/>
            <person name="Bartholomeu D.C."/>
            <person name="Gradia D.F."/>
            <person name="Pavoni D.P."/>
            <person name="Grisard E.C."/>
            <person name="Fantinatti-Garboggini F."/>
            <person name="Marchini F.K."/>
            <person name="Rodrigues-Luiz G.F."/>
            <person name="Wagner G."/>
            <person name="Goldman G.H."/>
            <person name="Fietto J.L."/>
            <person name="Elias M.C."/>
            <person name="Goldman M.H."/>
            <person name="Sagot M.F."/>
            <person name="Pereira M."/>
            <person name="Stoco P.H."/>
            <person name="de Mendonca-Neto R.P."/>
            <person name="Teixeira S.M."/>
            <person name="Maciel T.E."/>
            <person name="de Oliveira Mendes T.A."/>
            <person name="Urmenyi T.P."/>
            <person name="de Souza W."/>
            <person name="Schenkman S."/>
            <person name="de Vasconcelos A.T."/>
        </authorList>
    </citation>
    <scope>NUCLEOTIDE SEQUENCE [LARGE SCALE GENOMIC DNA]</scope>
</reference>
<name>S9U9F5_9TRYP</name>
<proteinExistence type="predicted"/>
<dbReference type="GO" id="GO:0016491">
    <property type="term" value="F:oxidoreductase activity"/>
    <property type="evidence" value="ECO:0007669"/>
    <property type="project" value="TreeGrafter"/>
</dbReference>
<dbReference type="EMBL" id="ATMH01006695">
    <property type="protein sequence ID" value="EPY25548.1"/>
    <property type="molecule type" value="Genomic_DNA"/>
</dbReference>